<dbReference type="SMART" id="SM00886">
    <property type="entry name" value="Dabb"/>
    <property type="match status" value="1"/>
</dbReference>
<accession>A0ABN3K2M8</accession>
<evidence type="ECO:0000313" key="3">
    <source>
        <dbReference type="EMBL" id="GAA2447646.1"/>
    </source>
</evidence>
<protein>
    <recommendedName>
        <fullName evidence="2">Stress-response A/B barrel domain-containing protein</fullName>
    </recommendedName>
</protein>
<evidence type="ECO:0000313" key="4">
    <source>
        <dbReference type="Proteomes" id="UP001501231"/>
    </source>
</evidence>
<dbReference type="InterPro" id="IPR011008">
    <property type="entry name" value="Dimeric_a/b-barrel"/>
</dbReference>
<dbReference type="PANTHER" id="PTHR33178:SF10">
    <property type="entry name" value="STRESS-RESPONSE A_B BARREL DOMAIN-CONTAINING PROTEIN"/>
    <property type="match status" value="1"/>
</dbReference>
<keyword evidence="4" id="KW-1185">Reference proteome</keyword>
<dbReference type="SUPFAM" id="SSF54909">
    <property type="entry name" value="Dimeric alpha+beta barrel"/>
    <property type="match status" value="1"/>
</dbReference>
<comment type="subunit">
    <text evidence="1">Homodimer.</text>
</comment>
<name>A0ABN3K2M8_9ACTN</name>
<dbReference type="Proteomes" id="UP001501231">
    <property type="component" value="Unassembled WGS sequence"/>
</dbReference>
<dbReference type="Gene3D" id="3.30.70.100">
    <property type="match status" value="1"/>
</dbReference>
<feature type="domain" description="Stress-response A/B barrel" evidence="2">
    <location>
        <begin position="4"/>
        <end position="97"/>
    </location>
</feature>
<sequence>MSGFRHVVMFTWAEGTTTSQQEEVRTRLAELPAVIPEIGSLSLGADAGVNPGNFDFVVVGDFADRDAYLVYRDHPAHRAVIDGYITPILDRRAAVQYEP</sequence>
<proteinExistence type="predicted"/>
<dbReference type="PROSITE" id="PS51502">
    <property type="entry name" value="S_R_A_B_BARREL"/>
    <property type="match status" value="1"/>
</dbReference>
<comment type="caution">
    <text evidence="3">The sequence shown here is derived from an EMBL/GenBank/DDBJ whole genome shotgun (WGS) entry which is preliminary data.</text>
</comment>
<dbReference type="RefSeq" id="WP_344595782.1">
    <property type="nucleotide sequence ID" value="NZ_BAAARW010000034.1"/>
</dbReference>
<dbReference type="PANTHER" id="PTHR33178">
    <property type="match status" value="1"/>
</dbReference>
<reference evidence="3 4" key="1">
    <citation type="journal article" date="2019" name="Int. J. Syst. Evol. Microbiol.">
        <title>The Global Catalogue of Microorganisms (GCM) 10K type strain sequencing project: providing services to taxonomists for standard genome sequencing and annotation.</title>
        <authorList>
            <consortium name="The Broad Institute Genomics Platform"/>
            <consortium name="The Broad Institute Genome Sequencing Center for Infectious Disease"/>
            <person name="Wu L."/>
            <person name="Ma J."/>
        </authorList>
    </citation>
    <scope>NUCLEOTIDE SEQUENCE [LARGE SCALE GENOMIC DNA]</scope>
    <source>
        <strain evidence="3 4">JCM 3325</strain>
    </source>
</reference>
<organism evidence="3 4">
    <name type="scientific">Actinomadura vinacea</name>
    <dbReference type="NCBI Taxonomy" id="115336"/>
    <lineage>
        <taxon>Bacteria</taxon>
        <taxon>Bacillati</taxon>
        <taxon>Actinomycetota</taxon>
        <taxon>Actinomycetes</taxon>
        <taxon>Streptosporangiales</taxon>
        <taxon>Thermomonosporaceae</taxon>
        <taxon>Actinomadura</taxon>
    </lineage>
</organism>
<evidence type="ECO:0000259" key="2">
    <source>
        <dbReference type="PROSITE" id="PS51502"/>
    </source>
</evidence>
<dbReference type="Pfam" id="PF07876">
    <property type="entry name" value="Dabb"/>
    <property type="match status" value="1"/>
</dbReference>
<dbReference type="EMBL" id="BAAARW010000034">
    <property type="protein sequence ID" value="GAA2447646.1"/>
    <property type="molecule type" value="Genomic_DNA"/>
</dbReference>
<gene>
    <name evidence="3" type="ORF">GCM10010191_76120</name>
</gene>
<dbReference type="InterPro" id="IPR044662">
    <property type="entry name" value="HS1/DABB1-like"/>
</dbReference>
<dbReference type="InterPro" id="IPR013097">
    <property type="entry name" value="Dabb"/>
</dbReference>
<evidence type="ECO:0000256" key="1">
    <source>
        <dbReference type="ARBA" id="ARBA00011738"/>
    </source>
</evidence>